<evidence type="ECO:0000313" key="3">
    <source>
        <dbReference type="Proteomes" id="UP000179807"/>
    </source>
</evidence>
<dbReference type="GeneID" id="94833608"/>
<name>A0A1J4KVC3_9EUKA</name>
<evidence type="ECO:0000313" key="2">
    <source>
        <dbReference type="EMBL" id="OHT13461.1"/>
    </source>
</evidence>
<evidence type="ECO:0000256" key="1">
    <source>
        <dbReference type="SAM" id="MobiDB-lite"/>
    </source>
</evidence>
<feature type="compositionally biased region" description="Polar residues" evidence="1">
    <location>
        <begin position="59"/>
        <end position="72"/>
    </location>
</feature>
<feature type="compositionally biased region" description="Polar residues" evidence="1">
    <location>
        <begin position="98"/>
        <end position="109"/>
    </location>
</feature>
<sequence>MCTLKKTHFSMLPHQARSTANQQYSTATRTQKQTIVIQKPSKKCKNLLAPLSPHPKDANPQNAQSQESLIEDNTNQQLQNTQNGEQLNNPNPPAPVAIQNQPAQPNNGNFDHFAEVKNRVNENMPQPLIQEFKVPKLANPKEKGVSMSVHPQSKVKFDGKKPRAPLSLQVLADRAALTGGNESFLPQLKVA</sequence>
<feature type="compositionally biased region" description="Low complexity" evidence="1">
    <location>
        <begin position="73"/>
        <end position="89"/>
    </location>
</feature>
<keyword evidence="3" id="KW-1185">Reference proteome</keyword>
<proteinExistence type="predicted"/>
<feature type="compositionally biased region" description="Polar residues" evidence="1">
    <location>
        <begin position="16"/>
        <end position="34"/>
    </location>
</feature>
<dbReference type="EMBL" id="MLAK01000519">
    <property type="protein sequence ID" value="OHT13461.1"/>
    <property type="molecule type" value="Genomic_DNA"/>
</dbReference>
<dbReference type="VEuPathDB" id="TrichDB:TRFO_16320"/>
<feature type="region of interest" description="Disordered" evidence="1">
    <location>
        <begin position="1"/>
        <end position="34"/>
    </location>
</feature>
<reference evidence="2" key="1">
    <citation type="submission" date="2016-10" db="EMBL/GenBank/DDBJ databases">
        <authorList>
            <person name="Benchimol M."/>
            <person name="Almeida L.G."/>
            <person name="Vasconcelos A.T."/>
            <person name="Perreira-Neves A."/>
            <person name="Rosa I.A."/>
            <person name="Tasca T."/>
            <person name="Bogo M.R."/>
            <person name="de Souza W."/>
        </authorList>
    </citation>
    <scope>NUCLEOTIDE SEQUENCE [LARGE SCALE GENOMIC DNA]</scope>
    <source>
        <strain evidence="2">K</strain>
    </source>
</reference>
<feature type="region of interest" description="Disordered" evidence="1">
    <location>
        <begin position="46"/>
        <end position="109"/>
    </location>
</feature>
<accession>A0A1J4KVC3</accession>
<dbReference type="AlphaFoldDB" id="A0A1J4KVC3"/>
<feature type="region of interest" description="Disordered" evidence="1">
    <location>
        <begin position="142"/>
        <end position="161"/>
    </location>
</feature>
<protein>
    <submittedName>
        <fullName evidence="2">Uncharacterized protein</fullName>
    </submittedName>
</protein>
<comment type="caution">
    <text evidence="2">The sequence shown here is derived from an EMBL/GenBank/DDBJ whole genome shotgun (WGS) entry which is preliminary data.</text>
</comment>
<organism evidence="2 3">
    <name type="scientific">Tritrichomonas foetus</name>
    <dbReference type="NCBI Taxonomy" id="1144522"/>
    <lineage>
        <taxon>Eukaryota</taxon>
        <taxon>Metamonada</taxon>
        <taxon>Parabasalia</taxon>
        <taxon>Tritrichomonadida</taxon>
        <taxon>Tritrichomonadidae</taxon>
        <taxon>Tritrichomonas</taxon>
    </lineage>
</organism>
<dbReference type="Proteomes" id="UP000179807">
    <property type="component" value="Unassembled WGS sequence"/>
</dbReference>
<dbReference type="RefSeq" id="XP_068366597.1">
    <property type="nucleotide sequence ID" value="XM_068498904.1"/>
</dbReference>
<gene>
    <name evidence="2" type="ORF">TRFO_16320</name>
</gene>